<dbReference type="Proteomes" id="UP000837801">
    <property type="component" value="Unassembled WGS sequence"/>
</dbReference>
<gene>
    <name evidence="2" type="ORF">CLIB1423_38S00166</name>
</gene>
<evidence type="ECO:0000313" key="2">
    <source>
        <dbReference type="EMBL" id="CAH2355903.1"/>
    </source>
</evidence>
<accession>A0A9P0W1C7</accession>
<evidence type="ECO:0000256" key="1">
    <source>
        <dbReference type="SAM" id="MobiDB-lite"/>
    </source>
</evidence>
<sequence>MYRALALRQLHSNITRAALAPQVRNIATTRVLQKSIIDSAKDTLSTLNKKTGEVLAGGMEKAEEAVPDVSVSEALNKANKKTGEVLADGMEKAEKIVPGSKKEAKDVAEDAKEKVQEYSEDAKEKVQEYSSKANKKTGEVLSDGLEKAEDAKERVEAKAKVVKNSSGYKDLQDKGKKVESEQNRPDDAV</sequence>
<organism evidence="2 3">
    <name type="scientific">[Candida] railenensis</name>
    <dbReference type="NCBI Taxonomy" id="45579"/>
    <lineage>
        <taxon>Eukaryota</taxon>
        <taxon>Fungi</taxon>
        <taxon>Dikarya</taxon>
        <taxon>Ascomycota</taxon>
        <taxon>Saccharomycotina</taxon>
        <taxon>Pichiomycetes</taxon>
        <taxon>Debaryomycetaceae</taxon>
        <taxon>Kurtzmaniella</taxon>
    </lineage>
</organism>
<protein>
    <submittedName>
        <fullName evidence="2">Uncharacterized protein</fullName>
    </submittedName>
</protein>
<reference evidence="2" key="1">
    <citation type="submission" date="2022-03" db="EMBL/GenBank/DDBJ databases">
        <authorList>
            <person name="Legras J.-L."/>
            <person name="Devillers H."/>
            <person name="Grondin C."/>
        </authorList>
    </citation>
    <scope>NUCLEOTIDE SEQUENCE</scope>
    <source>
        <strain evidence="2">CLIB 1423</strain>
    </source>
</reference>
<keyword evidence="3" id="KW-1185">Reference proteome</keyword>
<feature type="region of interest" description="Disordered" evidence="1">
    <location>
        <begin position="97"/>
        <end position="189"/>
    </location>
</feature>
<proteinExistence type="predicted"/>
<feature type="compositionally biased region" description="Basic and acidic residues" evidence="1">
    <location>
        <begin position="97"/>
        <end position="127"/>
    </location>
</feature>
<name>A0A9P0W1C7_9ASCO</name>
<feature type="compositionally biased region" description="Basic and acidic residues" evidence="1">
    <location>
        <begin position="144"/>
        <end position="159"/>
    </location>
</feature>
<feature type="compositionally biased region" description="Basic and acidic residues" evidence="1">
    <location>
        <begin position="170"/>
        <end position="189"/>
    </location>
</feature>
<dbReference type="OrthoDB" id="4023585at2759"/>
<evidence type="ECO:0000313" key="3">
    <source>
        <dbReference type="Proteomes" id="UP000837801"/>
    </source>
</evidence>
<dbReference type="AlphaFoldDB" id="A0A9P0W1C7"/>
<comment type="caution">
    <text evidence="2">The sequence shown here is derived from an EMBL/GenBank/DDBJ whole genome shotgun (WGS) entry which is preliminary data.</text>
</comment>
<dbReference type="EMBL" id="CAKXYY010000038">
    <property type="protein sequence ID" value="CAH2355903.1"/>
    <property type="molecule type" value="Genomic_DNA"/>
</dbReference>